<keyword evidence="2" id="KW-0808">Transferase</keyword>
<evidence type="ECO:0000313" key="4">
    <source>
        <dbReference type="EMBL" id="MBC9811805.1"/>
    </source>
</evidence>
<dbReference type="Proteomes" id="UP000652681">
    <property type="component" value="Unassembled WGS sequence"/>
</dbReference>
<evidence type="ECO:0000313" key="5">
    <source>
        <dbReference type="Proteomes" id="UP000652681"/>
    </source>
</evidence>
<proteinExistence type="predicted"/>
<dbReference type="Pfam" id="PF00534">
    <property type="entry name" value="Glycos_transf_1"/>
    <property type="match status" value="1"/>
</dbReference>
<evidence type="ECO:0000259" key="3">
    <source>
        <dbReference type="Pfam" id="PF00534"/>
    </source>
</evidence>
<dbReference type="RefSeq" id="WP_216713644.1">
    <property type="nucleotide sequence ID" value="NZ_JACVEL010000002.1"/>
</dbReference>
<accession>A0A8J6PIT2</accession>
<dbReference type="PANTHER" id="PTHR12526:SF629">
    <property type="entry name" value="TEICHURONIC ACID BIOSYNTHESIS GLYCOSYLTRANSFERASE TUAH-RELATED"/>
    <property type="match status" value="1"/>
</dbReference>
<dbReference type="EMBL" id="JACVEL010000002">
    <property type="protein sequence ID" value="MBC9811805.1"/>
    <property type="molecule type" value="Genomic_DNA"/>
</dbReference>
<dbReference type="PANTHER" id="PTHR12526">
    <property type="entry name" value="GLYCOSYLTRANSFERASE"/>
    <property type="match status" value="1"/>
</dbReference>
<sequence length="402" mass="45762">MNRKKLVLFTSDYPFGAGETFLETEIKYLCNAFDQVIIITQNQSAVQTRVVPKNCSVKRIELDYSLTTRLTSLLNIFIPIVRTEIRRVGNVYQKKITLGILKTILVSFQRAKQVRNYIHTHFHSEFDQTLFYSYWCDDTALGIALSAFKDKHVTGISRAHGWDTYFEVSAVNYLPFRSFISSNLKALFPISEKGKEIIYKSWKITRNDHIIVSRLGVNNPFQPVTPEGTVKIVSCSNVNTVKRVHLIAEALSQITSLPIEWTHFGDGDLLVELEKKVKKLPVNITVHLRGRIPNNEIFKAYQEIKPHVFMNVSSSEGIPVSIMEAMSFGIPCIVTNVGGNTEIVTTQNGIILQDPPHRDLICSAIYELLEQPEKRGNAYQTWKTLYHADKNYTSFTSVILNL</sequence>
<gene>
    <name evidence="4" type="ORF">H9Y05_04875</name>
</gene>
<organism evidence="4 5">
    <name type="scientific">Taishania pollutisoli</name>
    <dbReference type="NCBI Taxonomy" id="2766479"/>
    <lineage>
        <taxon>Bacteria</taxon>
        <taxon>Pseudomonadati</taxon>
        <taxon>Bacteroidota</taxon>
        <taxon>Flavobacteriia</taxon>
        <taxon>Flavobacteriales</taxon>
        <taxon>Crocinitomicaceae</taxon>
        <taxon>Taishania</taxon>
    </lineage>
</organism>
<evidence type="ECO:0000256" key="2">
    <source>
        <dbReference type="ARBA" id="ARBA00022679"/>
    </source>
</evidence>
<comment type="caution">
    <text evidence="4">The sequence shown here is derived from an EMBL/GenBank/DDBJ whole genome shotgun (WGS) entry which is preliminary data.</text>
</comment>
<name>A0A8J6PIT2_9FLAO</name>
<protein>
    <submittedName>
        <fullName evidence="4">Glycosyltransferase</fullName>
    </submittedName>
</protein>
<dbReference type="SUPFAM" id="SSF53756">
    <property type="entry name" value="UDP-Glycosyltransferase/glycogen phosphorylase"/>
    <property type="match status" value="1"/>
</dbReference>
<dbReference type="AlphaFoldDB" id="A0A8J6PIT2"/>
<reference evidence="4" key="1">
    <citation type="submission" date="2020-09" db="EMBL/GenBank/DDBJ databases">
        <title>Taishania pollutisoli gen. nov., sp. nov., Isolated from Tetrabromobisphenol A-Contaminated Soil.</title>
        <authorList>
            <person name="Chen Q."/>
        </authorList>
    </citation>
    <scope>NUCLEOTIDE SEQUENCE</scope>
    <source>
        <strain evidence="4">CZZ-1</strain>
    </source>
</reference>
<dbReference type="InterPro" id="IPR001296">
    <property type="entry name" value="Glyco_trans_1"/>
</dbReference>
<feature type="domain" description="Glycosyl transferase family 1" evidence="3">
    <location>
        <begin position="220"/>
        <end position="378"/>
    </location>
</feature>
<dbReference type="Gene3D" id="3.40.50.2000">
    <property type="entry name" value="Glycogen Phosphorylase B"/>
    <property type="match status" value="2"/>
</dbReference>
<dbReference type="GO" id="GO:0016757">
    <property type="term" value="F:glycosyltransferase activity"/>
    <property type="evidence" value="ECO:0007669"/>
    <property type="project" value="UniProtKB-KW"/>
</dbReference>
<evidence type="ECO:0000256" key="1">
    <source>
        <dbReference type="ARBA" id="ARBA00022676"/>
    </source>
</evidence>
<keyword evidence="1" id="KW-0328">Glycosyltransferase</keyword>
<keyword evidence="5" id="KW-1185">Reference proteome</keyword>